<dbReference type="InterPro" id="IPR011009">
    <property type="entry name" value="Kinase-like_dom_sf"/>
</dbReference>
<accession>A0A0P6WNF5</accession>
<dbReference type="InterPro" id="IPR014254">
    <property type="entry name" value="Spore_coat_YutH"/>
</dbReference>
<dbReference type="NCBIfam" id="TIGR02905">
    <property type="entry name" value="spore_yutH"/>
    <property type="match status" value="1"/>
</dbReference>
<dbReference type="PATRIC" id="fig|218284.4.peg.4499"/>
<dbReference type="GO" id="GO:0042601">
    <property type="term" value="C:endospore-forming forespore"/>
    <property type="evidence" value="ECO:0007669"/>
    <property type="project" value="TreeGrafter"/>
</dbReference>
<dbReference type="OrthoDB" id="2986702at2"/>
<keyword evidence="1" id="KW-0167">Capsid protein</keyword>
<organism evidence="1 2">
    <name type="scientific">Rossellomorea vietnamensis</name>
    <dbReference type="NCBI Taxonomy" id="218284"/>
    <lineage>
        <taxon>Bacteria</taxon>
        <taxon>Bacillati</taxon>
        <taxon>Bacillota</taxon>
        <taxon>Bacilli</taxon>
        <taxon>Bacillales</taxon>
        <taxon>Bacillaceae</taxon>
        <taxon>Rossellomorea</taxon>
    </lineage>
</organism>
<keyword evidence="1" id="KW-0946">Virion</keyword>
<dbReference type="EMBL" id="LIXZ01000010">
    <property type="protein sequence ID" value="KPL59000.1"/>
    <property type="molecule type" value="Genomic_DNA"/>
</dbReference>
<reference evidence="1 2" key="1">
    <citation type="submission" date="2015-08" db="EMBL/GenBank/DDBJ databases">
        <title>Draft Genome Sequence of Bacillus vietnamensis UCD-SED5.</title>
        <authorList>
            <person name="Lee R.D."/>
            <person name="Jospin G."/>
            <person name="Lang J.M."/>
            <person name="Coil D.A."/>
            <person name="Eisen J.A."/>
        </authorList>
    </citation>
    <scope>NUCLEOTIDE SEQUENCE [LARGE SCALE GENOMIC DNA]</scope>
    <source>
        <strain evidence="1 2">UCD-SED5</strain>
    </source>
</reference>
<dbReference type="PANTHER" id="PTHR39179">
    <property type="entry name" value="SPORE COAT PROTEIN I"/>
    <property type="match status" value="1"/>
</dbReference>
<dbReference type="SUPFAM" id="SSF56112">
    <property type="entry name" value="Protein kinase-like (PK-like)"/>
    <property type="match status" value="1"/>
</dbReference>
<gene>
    <name evidence="1" type="ORF">AM506_13745</name>
</gene>
<comment type="caution">
    <text evidence="1">The sequence shown here is derived from an EMBL/GenBank/DDBJ whole genome shotgun (WGS) entry which is preliminary data.</text>
</comment>
<proteinExistence type="predicted"/>
<dbReference type="RefSeq" id="WP_060673066.1">
    <property type="nucleotide sequence ID" value="NZ_LIXZ01000010.1"/>
</dbReference>
<dbReference type="Gene3D" id="3.90.1200.10">
    <property type="match status" value="1"/>
</dbReference>
<evidence type="ECO:0000313" key="2">
    <source>
        <dbReference type="Proteomes" id="UP000050398"/>
    </source>
</evidence>
<evidence type="ECO:0000313" key="1">
    <source>
        <dbReference type="EMBL" id="KPL59000.1"/>
    </source>
</evidence>
<protein>
    <submittedName>
        <fullName evidence="1">Spore coat protein</fullName>
    </submittedName>
</protein>
<dbReference type="Proteomes" id="UP000050398">
    <property type="component" value="Unassembled WGS sequence"/>
</dbReference>
<sequence>MSQEILINHFGLHPERAFFDGMMDRYMVGGLVYSIVGVSNMEQETLVELYKLAEHMKSSGDRHVSTFVQSNEGKFLVVEKDKDYVVLRNEGTESPPNHKLGRKLSKFHFRGRTFEEKVEKINRMGQWKSLWEKRLSQLEKAYYQVIQDQPADEFERRFVESYPYYSALSENAIQYLVDTELDEDPKAEDAGTICHERFLQTTWGTEMCIHFPFQWVFDHCSRDIAEWVRERYFMRSQTYHPELQEFLKEYESITPLSPFSWRLLYSRLLFPLHYFECIEEYYISQSEQKKKTVEEKLERYLKNSHQYEAFLSDFYHMSEVPVKKWGIPLIAWL</sequence>
<dbReference type="PANTHER" id="PTHR39179:SF2">
    <property type="entry name" value="ENDOSPORE COAT-ASSOCIATED PROTEIN YUTH"/>
    <property type="match status" value="1"/>
</dbReference>
<dbReference type="eggNOG" id="COG2334">
    <property type="taxonomic scope" value="Bacteria"/>
</dbReference>
<dbReference type="AlphaFoldDB" id="A0A0P6WNF5"/>
<name>A0A0P6WNF5_9BACI</name>
<dbReference type="InterPro" id="IPR047175">
    <property type="entry name" value="CotS-like"/>
</dbReference>